<dbReference type="PANTHER" id="PTHR47338:SF5">
    <property type="entry name" value="ZN(II)2CYS6 TRANSCRIPTION FACTOR (EUROFUNG)"/>
    <property type="match status" value="1"/>
</dbReference>
<keyword evidence="5" id="KW-0539">Nucleus</keyword>
<proteinExistence type="predicted"/>
<feature type="compositionally biased region" description="Polar residues" evidence="6">
    <location>
        <begin position="204"/>
        <end position="215"/>
    </location>
</feature>
<dbReference type="Pfam" id="PF00172">
    <property type="entry name" value="Zn_clus"/>
    <property type="match status" value="1"/>
</dbReference>
<feature type="compositionally biased region" description="Basic residues" evidence="6">
    <location>
        <begin position="97"/>
        <end position="106"/>
    </location>
</feature>
<dbReference type="PANTHER" id="PTHR47338">
    <property type="entry name" value="ZN(II)2CYS6 TRANSCRIPTION FACTOR (EUROFUNG)-RELATED"/>
    <property type="match status" value="1"/>
</dbReference>
<evidence type="ECO:0000313" key="9">
    <source>
        <dbReference type="Proteomes" id="UP000759537"/>
    </source>
</evidence>
<dbReference type="PROSITE" id="PS50048">
    <property type="entry name" value="ZN2_CY6_FUNGAL_2"/>
    <property type="match status" value="1"/>
</dbReference>
<keyword evidence="2" id="KW-0479">Metal-binding</keyword>
<dbReference type="Proteomes" id="UP000759537">
    <property type="component" value="Unassembled WGS sequence"/>
</dbReference>
<evidence type="ECO:0000256" key="5">
    <source>
        <dbReference type="ARBA" id="ARBA00023242"/>
    </source>
</evidence>
<dbReference type="EMBL" id="WHVB01000009">
    <property type="protein sequence ID" value="KAF8479743.1"/>
    <property type="molecule type" value="Genomic_DNA"/>
</dbReference>
<dbReference type="CDD" id="cd00067">
    <property type="entry name" value="GAL4"/>
    <property type="match status" value="1"/>
</dbReference>
<dbReference type="Gene3D" id="4.10.240.10">
    <property type="entry name" value="Zn(2)-C6 fungal-type DNA-binding domain"/>
    <property type="match status" value="1"/>
</dbReference>
<dbReference type="PROSITE" id="PS00463">
    <property type="entry name" value="ZN2_CY6_FUNGAL_1"/>
    <property type="match status" value="1"/>
</dbReference>
<sequence length="860" mass="97910">MADHYTHIHGSYQPNFFLPPTDLLHLNSVHVGEPSLQSQLETSNDNRDSDAFQNDFNLVPYRDADASTTDSPSPSTEGQGATSPLVLLPDTLDGRHTASHQSRKLRKDKLRIELAPNQPPTTQGRPRARVFVACVQCRGRKIRCDGAKPKCYHCSQRGGNEQCTYDSIPKRRGPDRIQGARTRGIGSTDDGEPPPRRRRRRLSTVDQAASGSYGHNITRPRPTDKPSALDTLEDLIFLVHPQQYRVHTLDPGFELLESSAQFNTTTSNNQMLTAEPTRTGHPPYAVRVNEHNNIATYHTPGTSVIPAAYMQHRLELEPIDITPDPSVQFCRQTWFDHLCDLYAVSVRVPYSASPLELAQHDGSISQIVEDVRFIFRHSPHWFSFLNVRRFYDNFMDPVRRSQMQPSLLLSLLAVSTFLQSTEQAFPEEGQRMAMLLRDEAQGYLEASLHARALDVELAQAAWMLSFFEVCAHPRHQTTRVDSSLYILDSIIRSLAMTHLDANDPTASKFARKAVPVMKVSSKQYVSTPRSYPSLMTISPTQQYVLQNQFAVDTTIRGSSCSCGDLSLGMQWPEAKTQVPLWASTPMWNREWTEGEIKKEECRRLCWSALMLVSGQTSYADAVNWKIPDFFMVEPSNYSILFPGESLLQSHPMSGKDTVWALYLRAMLLWNACVRMRSDTSIGDLDRSNFAMQAWVETEEIEKALKWHTCGVEGAFMYHGREILFNTRMCISHEFQRFIPQVLIGLNRTKSEEWLRAQGKRAKAVIFAMHTITGNHKHNLLHRPWFMWWFMGQVYRALTLWQHDHSLSIALDVCKAFLEPIEFLINFYPGQAQQRRLEELRGRVLAAEATAGYVPTPIEML</sequence>
<keyword evidence="4" id="KW-0804">Transcription</keyword>
<dbReference type="InterPro" id="IPR050815">
    <property type="entry name" value="TF_fung"/>
</dbReference>
<evidence type="ECO:0000256" key="2">
    <source>
        <dbReference type="ARBA" id="ARBA00022723"/>
    </source>
</evidence>
<evidence type="ECO:0000313" key="8">
    <source>
        <dbReference type="EMBL" id="KAF8479743.1"/>
    </source>
</evidence>
<evidence type="ECO:0000259" key="7">
    <source>
        <dbReference type="PROSITE" id="PS50048"/>
    </source>
</evidence>
<gene>
    <name evidence="8" type="ORF">DFH94DRAFT_693195</name>
</gene>
<protein>
    <recommendedName>
        <fullName evidence="7">Zn(2)-C6 fungal-type domain-containing protein</fullName>
    </recommendedName>
</protein>
<feature type="region of interest" description="Disordered" evidence="6">
    <location>
        <begin position="62"/>
        <end position="106"/>
    </location>
</feature>
<feature type="domain" description="Zn(2)-C6 fungal-type" evidence="7">
    <location>
        <begin position="133"/>
        <end position="165"/>
    </location>
</feature>
<organism evidence="8 9">
    <name type="scientific">Russula ochroleuca</name>
    <dbReference type="NCBI Taxonomy" id="152965"/>
    <lineage>
        <taxon>Eukaryota</taxon>
        <taxon>Fungi</taxon>
        <taxon>Dikarya</taxon>
        <taxon>Basidiomycota</taxon>
        <taxon>Agaricomycotina</taxon>
        <taxon>Agaricomycetes</taxon>
        <taxon>Russulales</taxon>
        <taxon>Russulaceae</taxon>
        <taxon>Russula</taxon>
    </lineage>
</organism>
<dbReference type="GO" id="GO:0005634">
    <property type="term" value="C:nucleus"/>
    <property type="evidence" value="ECO:0007669"/>
    <property type="project" value="UniProtKB-SubCell"/>
</dbReference>
<reference evidence="8" key="1">
    <citation type="submission" date="2019-10" db="EMBL/GenBank/DDBJ databases">
        <authorList>
            <consortium name="DOE Joint Genome Institute"/>
            <person name="Kuo A."/>
            <person name="Miyauchi S."/>
            <person name="Kiss E."/>
            <person name="Drula E."/>
            <person name="Kohler A."/>
            <person name="Sanchez-Garcia M."/>
            <person name="Andreopoulos B."/>
            <person name="Barry K.W."/>
            <person name="Bonito G."/>
            <person name="Buee M."/>
            <person name="Carver A."/>
            <person name="Chen C."/>
            <person name="Cichocki N."/>
            <person name="Clum A."/>
            <person name="Culley D."/>
            <person name="Crous P.W."/>
            <person name="Fauchery L."/>
            <person name="Girlanda M."/>
            <person name="Hayes R."/>
            <person name="Keri Z."/>
            <person name="LaButti K."/>
            <person name="Lipzen A."/>
            <person name="Lombard V."/>
            <person name="Magnuson J."/>
            <person name="Maillard F."/>
            <person name="Morin E."/>
            <person name="Murat C."/>
            <person name="Nolan M."/>
            <person name="Ohm R."/>
            <person name="Pangilinan J."/>
            <person name="Pereira M."/>
            <person name="Perotto S."/>
            <person name="Peter M."/>
            <person name="Riley R."/>
            <person name="Sitrit Y."/>
            <person name="Stielow B."/>
            <person name="Szollosi G."/>
            <person name="Zifcakova L."/>
            <person name="Stursova M."/>
            <person name="Spatafora J.W."/>
            <person name="Tedersoo L."/>
            <person name="Vaario L.-M."/>
            <person name="Yamada A."/>
            <person name="Yan M."/>
            <person name="Wang P."/>
            <person name="Xu J."/>
            <person name="Bruns T."/>
            <person name="Baldrian P."/>
            <person name="Vilgalys R."/>
            <person name="Henrissat B."/>
            <person name="Grigoriev I.V."/>
            <person name="Hibbett D."/>
            <person name="Nagy L.G."/>
            <person name="Martin F.M."/>
        </authorList>
    </citation>
    <scope>NUCLEOTIDE SEQUENCE</scope>
    <source>
        <strain evidence="8">Prilba</strain>
    </source>
</reference>
<evidence type="ECO:0000256" key="4">
    <source>
        <dbReference type="ARBA" id="ARBA00023163"/>
    </source>
</evidence>
<evidence type="ECO:0000256" key="6">
    <source>
        <dbReference type="SAM" id="MobiDB-lite"/>
    </source>
</evidence>
<evidence type="ECO:0000256" key="3">
    <source>
        <dbReference type="ARBA" id="ARBA00023015"/>
    </source>
</evidence>
<keyword evidence="9" id="KW-1185">Reference proteome</keyword>
<feature type="compositionally biased region" description="Low complexity" evidence="6">
    <location>
        <begin position="66"/>
        <end position="76"/>
    </location>
</feature>
<dbReference type="SUPFAM" id="SSF57701">
    <property type="entry name" value="Zn2/Cys6 DNA-binding domain"/>
    <property type="match status" value="1"/>
</dbReference>
<comment type="subcellular location">
    <subcellularLocation>
        <location evidence="1">Nucleus</location>
    </subcellularLocation>
</comment>
<comment type="caution">
    <text evidence="8">The sequence shown here is derived from an EMBL/GenBank/DDBJ whole genome shotgun (WGS) entry which is preliminary data.</text>
</comment>
<dbReference type="SMART" id="SM00066">
    <property type="entry name" value="GAL4"/>
    <property type="match status" value="1"/>
</dbReference>
<feature type="region of interest" description="Disordered" evidence="6">
    <location>
        <begin position="162"/>
        <end position="224"/>
    </location>
</feature>
<reference evidence="8" key="2">
    <citation type="journal article" date="2020" name="Nat. Commun.">
        <title>Large-scale genome sequencing of mycorrhizal fungi provides insights into the early evolution of symbiotic traits.</title>
        <authorList>
            <person name="Miyauchi S."/>
            <person name="Kiss E."/>
            <person name="Kuo A."/>
            <person name="Drula E."/>
            <person name="Kohler A."/>
            <person name="Sanchez-Garcia M."/>
            <person name="Morin E."/>
            <person name="Andreopoulos B."/>
            <person name="Barry K.W."/>
            <person name="Bonito G."/>
            <person name="Buee M."/>
            <person name="Carver A."/>
            <person name="Chen C."/>
            <person name="Cichocki N."/>
            <person name="Clum A."/>
            <person name="Culley D."/>
            <person name="Crous P.W."/>
            <person name="Fauchery L."/>
            <person name="Girlanda M."/>
            <person name="Hayes R.D."/>
            <person name="Keri Z."/>
            <person name="LaButti K."/>
            <person name="Lipzen A."/>
            <person name="Lombard V."/>
            <person name="Magnuson J."/>
            <person name="Maillard F."/>
            <person name="Murat C."/>
            <person name="Nolan M."/>
            <person name="Ohm R.A."/>
            <person name="Pangilinan J."/>
            <person name="Pereira M.F."/>
            <person name="Perotto S."/>
            <person name="Peter M."/>
            <person name="Pfister S."/>
            <person name="Riley R."/>
            <person name="Sitrit Y."/>
            <person name="Stielow J.B."/>
            <person name="Szollosi G."/>
            <person name="Zifcakova L."/>
            <person name="Stursova M."/>
            <person name="Spatafora J.W."/>
            <person name="Tedersoo L."/>
            <person name="Vaario L.M."/>
            <person name="Yamada A."/>
            <person name="Yan M."/>
            <person name="Wang P."/>
            <person name="Xu J."/>
            <person name="Bruns T."/>
            <person name="Baldrian P."/>
            <person name="Vilgalys R."/>
            <person name="Dunand C."/>
            <person name="Henrissat B."/>
            <person name="Grigoriev I.V."/>
            <person name="Hibbett D."/>
            <person name="Nagy L.G."/>
            <person name="Martin F.M."/>
        </authorList>
    </citation>
    <scope>NUCLEOTIDE SEQUENCE</scope>
    <source>
        <strain evidence="8">Prilba</strain>
    </source>
</reference>
<dbReference type="OrthoDB" id="2123952at2759"/>
<dbReference type="AlphaFoldDB" id="A0A9P5MVR2"/>
<accession>A0A9P5MVR2</accession>
<evidence type="ECO:0000256" key="1">
    <source>
        <dbReference type="ARBA" id="ARBA00004123"/>
    </source>
</evidence>
<dbReference type="InterPro" id="IPR001138">
    <property type="entry name" value="Zn2Cys6_DnaBD"/>
</dbReference>
<dbReference type="InterPro" id="IPR036864">
    <property type="entry name" value="Zn2-C6_fun-type_DNA-bd_sf"/>
</dbReference>
<keyword evidence="3" id="KW-0805">Transcription regulation</keyword>
<dbReference type="GO" id="GO:0000981">
    <property type="term" value="F:DNA-binding transcription factor activity, RNA polymerase II-specific"/>
    <property type="evidence" value="ECO:0007669"/>
    <property type="project" value="InterPro"/>
</dbReference>
<dbReference type="GO" id="GO:0008270">
    <property type="term" value="F:zinc ion binding"/>
    <property type="evidence" value="ECO:0007669"/>
    <property type="project" value="InterPro"/>
</dbReference>
<name>A0A9P5MVR2_9AGAM</name>